<keyword evidence="1" id="KW-0472">Membrane</keyword>
<evidence type="ECO:0000313" key="2">
    <source>
        <dbReference type="EMBL" id="MBE9399680.1"/>
    </source>
</evidence>
<evidence type="ECO:0000313" key="3">
    <source>
        <dbReference type="Proteomes" id="UP000640333"/>
    </source>
</evidence>
<reference evidence="2" key="1">
    <citation type="submission" date="2020-10" db="EMBL/GenBank/DDBJ databases">
        <title>Bacterium isolated from coastal waters sediment.</title>
        <authorList>
            <person name="Chen R.-J."/>
            <person name="Lu D.-C."/>
            <person name="Zhu K.-L."/>
            <person name="Du Z.-J."/>
        </authorList>
    </citation>
    <scope>NUCLEOTIDE SEQUENCE</scope>
    <source>
        <strain evidence="2">N1Y112</strain>
    </source>
</reference>
<keyword evidence="1" id="KW-0812">Transmembrane</keyword>
<dbReference type="PANTHER" id="PTHR41532">
    <property type="entry name" value="FIXS PROTEIN"/>
    <property type="match status" value="1"/>
</dbReference>
<dbReference type="NCBIfam" id="TIGR00847">
    <property type="entry name" value="ccoS"/>
    <property type="match status" value="1"/>
</dbReference>
<protein>
    <submittedName>
        <fullName evidence="2">Cbb3-type cytochrome oxidase assembly protein CcoS</fullName>
    </submittedName>
</protein>
<dbReference type="Proteomes" id="UP000640333">
    <property type="component" value="Unassembled WGS sequence"/>
</dbReference>
<comment type="caution">
    <text evidence="2">The sequence shown here is derived from an EMBL/GenBank/DDBJ whole genome shotgun (WGS) entry which is preliminary data.</text>
</comment>
<gene>
    <name evidence="2" type="primary">ccoS</name>
    <name evidence="2" type="ORF">IOQ59_20645</name>
</gene>
<evidence type="ECO:0000256" key="1">
    <source>
        <dbReference type="SAM" id="Phobius"/>
    </source>
</evidence>
<feature type="transmembrane region" description="Helical" evidence="1">
    <location>
        <begin position="6"/>
        <end position="26"/>
    </location>
</feature>
<name>A0A8J7K788_9GAMM</name>
<accession>A0A8J7K788</accession>
<dbReference type="EMBL" id="JADEYS010000033">
    <property type="protein sequence ID" value="MBE9399680.1"/>
    <property type="molecule type" value="Genomic_DNA"/>
</dbReference>
<dbReference type="Pfam" id="PF03597">
    <property type="entry name" value="FixS"/>
    <property type="match status" value="1"/>
</dbReference>
<keyword evidence="3" id="KW-1185">Reference proteome</keyword>
<keyword evidence="1" id="KW-1133">Transmembrane helix</keyword>
<proteinExistence type="predicted"/>
<sequence length="69" mass="7919">MDIIFLLIPIAIILVSFAIWAFFYSVNSGQFEDLESPAHSILFEDDDHLIPDDLKDKAKDKNSDEHKPE</sequence>
<dbReference type="AlphaFoldDB" id="A0A8J7K788"/>
<organism evidence="2 3">
    <name type="scientific">Pontibacterium sinense</name>
    <dbReference type="NCBI Taxonomy" id="2781979"/>
    <lineage>
        <taxon>Bacteria</taxon>
        <taxon>Pseudomonadati</taxon>
        <taxon>Pseudomonadota</taxon>
        <taxon>Gammaproteobacteria</taxon>
        <taxon>Oceanospirillales</taxon>
        <taxon>Oceanospirillaceae</taxon>
        <taxon>Pontibacterium</taxon>
    </lineage>
</organism>
<dbReference type="PANTHER" id="PTHR41532:SF1">
    <property type="entry name" value="FIXS PROTEIN"/>
    <property type="match status" value="1"/>
</dbReference>
<dbReference type="InterPro" id="IPR004714">
    <property type="entry name" value="Cyt_oxidase_maturation_cbb3"/>
</dbReference>
<dbReference type="RefSeq" id="WP_193955373.1">
    <property type="nucleotide sequence ID" value="NZ_JADEYS010000033.1"/>
</dbReference>